<proteinExistence type="predicted"/>
<name>A0A6J5QSH2_9CAUD</name>
<protein>
    <submittedName>
        <fullName evidence="1">Uncharacterized protein</fullName>
    </submittedName>
</protein>
<accession>A0A6J5QSH2</accession>
<organism evidence="1">
    <name type="scientific">uncultured Caudovirales phage</name>
    <dbReference type="NCBI Taxonomy" id="2100421"/>
    <lineage>
        <taxon>Viruses</taxon>
        <taxon>Duplodnaviria</taxon>
        <taxon>Heunggongvirae</taxon>
        <taxon>Uroviricota</taxon>
        <taxon>Caudoviricetes</taxon>
        <taxon>Peduoviridae</taxon>
        <taxon>Maltschvirus</taxon>
        <taxon>Maltschvirus maltsch</taxon>
    </lineage>
</organism>
<gene>
    <name evidence="1" type="ORF">UFOVP1155_47</name>
</gene>
<evidence type="ECO:0000313" key="1">
    <source>
        <dbReference type="EMBL" id="CAB4187639.1"/>
    </source>
</evidence>
<reference evidence="1" key="1">
    <citation type="submission" date="2020-05" db="EMBL/GenBank/DDBJ databases">
        <authorList>
            <person name="Chiriac C."/>
            <person name="Salcher M."/>
            <person name="Ghai R."/>
            <person name="Kavagutti S V."/>
        </authorList>
    </citation>
    <scope>NUCLEOTIDE SEQUENCE</scope>
</reference>
<sequence>MKITIEFNSIEEMVHFQKMGFSQLSQTPAKQLTLYDILPDHEQYATRSRNCLVNSGRNFRSWIRDFKRQSWRCDQCHNRGAD</sequence>
<dbReference type="EMBL" id="LR797111">
    <property type="protein sequence ID" value="CAB4187639.1"/>
    <property type="molecule type" value="Genomic_DNA"/>
</dbReference>